<reference evidence="1 2" key="1">
    <citation type="submission" date="2008-10" db="EMBL/GenBank/DDBJ databases">
        <title>Genome sequence of Bacillus cereus AH187.</title>
        <authorList>
            <person name="Dodson R.J."/>
            <person name="Durkin A.S."/>
            <person name="Rosovitz M.J."/>
            <person name="Rasko D.A."/>
            <person name="Kolsto A.B."/>
            <person name="Okstad O.A."/>
            <person name="Ravel J."/>
            <person name="Sutton G."/>
        </authorList>
    </citation>
    <scope>NUCLEOTIDE SEQUENCE [LARGE SCALE GENOMIC DNA]</scope>
    <source>
        <strain evidence="1 2">AH187</strain>
    </source>
</reference>
<evidence type="ECO:0000313" key="2">
    <source>
        <dbReference type="Proteomes" id="UP000002214"/>
    </source>
</evidence>
<dbReference type="EMBL" id="CP001177">
    <property type="protein sequence ID" value="ACJ77883.1"/>
    <property type="molecule type" value="Genomic_DNA"/>
</dbReference>
<name>B7HUB1_BACC7</name>
<gene>
    <name evidence="1" type="ordered locus">BCAH187_A0653</name>
</gene>
<sequence>MVADGMNSCFLISHPTVNYVMQAEKGFCSSSSYLILLQQMNITTLGNWEKNKTSFTVIEV</sequence>
<protein>
    <submittedName>
        <fullName evidence="1">Uncharacterized protein</fullName>
    </submittedName>
</protein>
<dbReference type="HOGENOM" id="CLU_195793_0_0_9"/>
<organism evidence="1 2">
    <name type="scientific">Bacillus cereus (strain AH187)</name>
    <dbReference type="NCBI Taxonomy" id="405534"/>
    <lineage>
        <taxon>Bacteria</taxon>
        <taxon>Bacillati</taxon>
        <taxon>Bacillota</taxon>
        <taxon>Bacilli</taxon>
        <taxon>Bacillales</taxon>
        <taxon>Bacillaceae</taxon>
        <taxon>Bacillus</taxon>
        <taxon>Bacillus cereus group</taxon>
    </lineage>
</organism>
<proteinExistence type="predicted"/>
<dbReference type="AlphaFoldDB" id="B7HUB1"/>
<dbReference type="Proteomes" id="UP000002214">
    <property type="component" value="Chromosome"/>
</dbReference>
<accession>B7HUB1</accession>
<dbReference type="KEGG" id="bcr:BCAH187_A0653"/>
<evidence type="ECO:0000313" key="1">
    <source>
        <dbReference type="EMBL" id="ACJ77883.1"/>
    </source>
</evidence>